<reference evidence="1 2" key="2">
    <citation type="journal article" date="2016" name="Microb. Ecol.">
        <title>Genome Characteristics of a Novel Type I Methanotroph (Sn10-6) Isolated from a Flooded Indian Rice Field.</title>
        <authorList>
            <person name="Rahalkar M.C."/>
            <person name="Pandit P.S."/>
            <person name="Dhakephalkar P.K."/>
            <person name="Pore S."/>
            <person name="Arora P."/>
            <person name="Kapse N."/>
        </authorList>
    </citation>
    <scope>NUCLEOTIDE SEQUENCE [LARGE SCALE GENOMIC DNA]</scope>
    <source>
        <strain evidence="1 2">Sn10-6</strain>
    </source>
</reference>
<reference evidence="2" key="1">
    <citation type="submission" date="2015-03" db="EMBL/GenBank/DDBJ databases">
        <title>Draft genome sequence of a novel methanotroph (Sn10-6) isolated from flooded ricefield rhizosphere in India.</title>
        <authorList>
            <person name="Pandit P.S."/>
            <person name="Pore S.D."/>
            <person name="Arora P."/>
            <person name="Kapse N.G."/>
            <person name="Dhakephalkar P.K."/>
            <person name="Rahalkar M.C."/>
        </authorList>
    </citation>
    <scope>NUCLEOTIDE SEQUENCE [LARGE SCALE GENOMIC DNA]</scope>
    <source>
        <strain evidence="2">Sn10-6</strain>
    </source>
</reference>
<dbReference type="Gene3D" id="3.40.30.10">
    <property type="entry name" value="Glutaredoxin"/>
    <property type="match status" value="1"/>
</dbReference>
<dbReference type="AlphaFoldDB" id="A0A0F3IHV9"/>
<dbReference type="Pfam" id="PF05768">
    <property type="entry name" value="Glrx-like"/>
    <property type="match status" value="1"/>
</dbReference>
<dbReference type="Proteomes" id="UP000033684">
    <property type="component" value="Unassembled WGS sequence"/>
</dbReference>
<dbReference type="EMBL" id="LAJX01000121">
    <property type="protein sequence ID" value="KJV06257.1"/>
    <property type="molecule type" value="Genomic_DNA"/>
</dbReference>
<dbReference type="RefSeq" id="WP_045779475.1">
    <property type="nucleotide sequence ID" value="NZ_LAJX01000121.1"/>
</dbReference>
<protein>
    <recommendedName>
        <fullName evidence="3">Glutaredoxin</fullName>
    </recommendedName>
</protein>
<evidence type="ECO:0008006" key="3">
    <source>
        <dbReference type="Google" id="ProtNLM"/>
    </source>
</evidence>
<organism evidence="1 2">
    <name type="scientific">Methylocucumis oryzae</name>
    <dbReference type="NCBI Taxonomy" id="1632867"/>
    <lineage>
        <taxon>Bacteria</taxon>
        <taxon>Pseudomonadati</taxon>
        <taxon>Pseudomonadota</taxon>
        <taxon>Gammaproteobacteria</taxon>
        <taxon>Methylococcales</taxon>
        <taxon>Methylococcaceae</taxon>
        <taxon>Methylocucumis</taxon>
    </lineage>
</organism>
<evidence type="ECO:0000313" key="2">
    <source>
        <dbReference type="Proteomes" id="UP000033684"/>
    </source>
</evidence>
<evidence type="ECO:0000313" key="1">
    <source>
        <dbReference type="EMBL" id="KJV06257.1"/>
    </source>
</evidence>
<keyword evidence="2" id="KW-1185">Reference proteome</keyword>
<dbReference type="InterPro" id="IPR008554">
    <property type="entry name" value="Glutaredoxin-like"/>
</dbReference>
<comment type="caution">
    <text evidence="1">The sequence shown here is derived from an EMBL/GenBank/DDBJ whole genome shotgun (WGS) entry which is preliminary data.</text>
</comment>
<gene>
    <name evidence="1" type="ORF">VZ94_12455</name>
</gene>
<dbReference type="SUPFAM" id="SSF52833">
    <property type="entry name" value="Thioredoxin-like"/>
    <property type="match status" value="1"/>
</dbReference>
<sequence>MHLQLFSTVGCHLCEQAQELVRECSIVTLEILDIFDHPDWQTRYGVRIPVLVEPKTQAELAWPFTLSELTTFIERMS</sequence>
<accession>A0A0F3IHV9</accession>
<dbReference type="InterPro" id="IPR036249">
    <property type="entry name" value="Thioredoxin-like_sf"/>
</dbReference>
<proteinExistence type="predicted"/>
<name>A0A0F3IHV9_9GAMM</name>
<dbReference type="OrthoDB" id="8537427at2"/>